<feature type="transmembrane region" description="Helical" evidence="1">
    <location>
        <begin position="15"/>
        <end position="34"/>
    </location>
</feature>
<evidence type="ECO:0000313" key="2">
    <source>
        <dbReference type="EMBL" id="QZN97025.1"/>
    </source>
</evidence>
<dbReference type="NCBIfam" id="TIGR02112">
    <property type="entry name" value="cyd_oper_ybgE"/>
    <property type="match status" value="1"/>
</dbReference>
<dbReference type="NCBIfam" id="NF007881">
    <property type="entry name" value="PRK10588.1"/>
    <property type="match status" value="1"/>
</dbReference>
<accession>A0ABX9AVL9</accession>
<keyword evidence="1" id="KW-1133">Transmembrane helix</keyword>
<protein>
    <submittedName>
        <fullName evidence="2">Cyd operon protein YbgE</fullName>
    </submittedName>
</protein>
<keyword evidence="1" id="KW-0812">Transmembrane</keyword>
<dbReference type="RefSeq" id="WP_195314803.1">
    <property type="nucleotide sequence ID" value="NZ_CP081864.1"/>
</dbReference>
<evidence type="ECO:0000313" key="3">
    <source>
        <dbReference type="Proteomes" id="UP000825886"/>
    </source>
</evidence>
<reference evidence="2 3" key="1">
    <citation type="submission" date="2021-08" db="EMBL/GenBank/DDBJ databases">
        <title>Culture and genomic analysis of Symbiopectobacterium purcellii sp. nov. gen. nov., isolated from the leafhopper Empoasca decipiens.</title>
        <authorList>
            <person name="Nadal-Jimenez P."/>
            <person name="Siozios S."/>
            <person name="Halliday N."/>
            <person name="Camara M."/>
            <person name="Hurst G.D.D."/>
        </authorList>
    </citation>
    <scope>NUCLEOTIDE SEQUENCE [LARGE SCALE GENOMIC DNA]</scope>
    <source>
        <strain evidence="2 3">SyEd1</strain>
    </source>
</reference>
<dbReference type="Proteomes" id="UP000825886">
    <property type="component" value="Chromosome"/>
</dbReference>
<proteinExistence type="predicted"/>
<dbReference type="PROSITE" id="PS51257">
    <property type="entry name" value="PROKAR_LIPOPROTEIN"/>
    <property type="match status" value="1"/>
</dbReference>
<gene>
    <name evidence="2" type="primary">ybgE</name>
    <name evidence="2" type="ORF">K6K13_06465</name>
</gene>
<keyword evidence="3" id="KW-1185">Reference proteome</keyword>
<feature type="transmembrane region" description="Helical" evidence="1">
    <location>
        <begin position="46"/>
        <end position="67"/>
    </location>
</feature>
<dbReference type="EMBL" id="CP081864">
    <property type="protein sequence ID" value="QZN97025.1"/>
    <property type="molecule type" value="Genomic_DNA"/>
</dbReference>
<dbReference type="InterPro" id="IPR011846">
    <property type="entry name" value="Cyd_oper_YbgE"/>
</dbReference>
<evidence type="ECO:0000256" key="1">
    <source>
        <dbReference type="SAM" id="Phobius"/>
    </source>
</evidence>
<name>A0ABX9AVL9_9ENTR</name>
<feature type="transmembrane region" description="Helical" evidence="1">
    <location>
        <begin position="73"/>
        <end position="96"/>
    </location>
</feature>
<dbReference type="Pfam" id="PF09600">
    <property type="entry name" value="Cyd_oper_YbgE"/>
    <property type="match status" value="1"/>
</dbReference>
<keyword evidence="1" id="KW-0472">Membrane</keyword>
<organism evidence="2 3">
    <name type="scientific">Symbiopectobacterium purcellii</name>
    <dbReference type="NCBI Taxonomy" id="2871826"/>
    <lineage>
        <taxon>Bacteria</taxon>
        <taxon>Pseudomonadati</taxon>
        <taxon>Pseudomonadota</taxon>
        <taxon>Gammaproteobacteria</taxon>
        <taxon>Enterobacterales</taxon>
        <taxon>Enterobacteriaceae</taxon>
    </lineage>
</organism>
<sequence length="97" mass="10981">MSSLVDKLYQLMDKGPLRALALLMALLMAGCVMWDPTRFAARTSALEVWQGPLLVWAVCTGVIYGVGFRQQRLLWRVIFAPFPAFVILLAGLIYFFR</sequence>